<dbReference type="Proteomes" id="UP000017133">
    <property type="component" value="Unassembled WGS sequence"/>
</dbReference>
<evidence type="ECO:0000256" key="1">
    <source>
        <dbReference type="SAM" id="SignalP"/>
    </source>
</evidence>
<evidence type="ECO:0000313" key="3">
    <source>
        <dbReference type="Proteomes" id="UP000017133"/>
    </source>
</evidence>
<evidence type="ECO:0000313" key="2">
    <source>
        <dbReference type="EMBL" id="ERT10462.1"/>
    </source>
</evidence>
<sequence>MINIKKYLLILLVTLISGCADPDAPLSPPKENQWITVEGVVPKYTQPYVSTGELFISPGWMKLKYQKSLLRMGKVSGLNILTGELKPVPKQSIFDT</sequence>
<feature type="chain" id="PRO_5004686487" evidence="1">
    <location>
        <begin position="23"/>
        <end position="96"/>
    </location>
</feature>
<keyword evidence="3" id="KW-1185">Reference proteome</keyword>
<name>U7QT83_PHOTE</name>
<protein>
    <submittedName>
        <fullName evidence="2">Uncharacterized protein</fullName>
    </submittedName>
</protein>
<accession>U7QT83</accession>
<dbReference type="PROSITE" id="PS51257">
    <property type="entry name" value="PROKAR_LIPOPROTEIN"/>
    <property type="match status" value="1"/>
</dbReference>
<dbReference type="EMBL" id="AXDT01000320">
    <property type="protein sequence ID" value="ERT10462.1"/>
    <property type="molecule type" value="Genomic_DNA"/>
</dbReference>
<organism evidence="2 3">
    <name type="scientific">Photorhabdus temperata J3</name>
    <dbReference type="NCBI Taxonomy" id="1389415"/>
    <lineage>
        <taxon>Bacteria</taxon>
        <taxon>Pseudomonadati</taxon>
        <taxon>Pseudomonadota</taxon>
        <taxon>Gammaproteobacteria</taxon>
        <taxon>Enterobacterales</taxon>
        <taxon>Morganellaceae</taxon>
        <taxon>Photorhabdus</taxon>
    </lineage>
</organism>
<dbReference type="PATRIC" id="fig|1389415.4.peg.4902"/>
<proteinExistence type="predicted"/>
<keyword evidence="1" id="KW-0732">Signal</keyword>
<dbReference type="RefSeq" id="WP_023046482.1">
    <property type="nucleotide sequence ID" value="NZ_AXDT01000320.1"/>
</dbReference>
<feature type="signal peptide" evidence="1">
    <location>
        <begin position="1"/>
        <end position="22"/>
    </location>
</feature>
<comment type="caution">
    <text evidence="2">The sequence shown here is derived from an EMBL/GenBank/DDBJ whole genome shotgun (WGS) entry which is preliminary data.</text>
</comment>
<dbReference type="AlphaFoldDB" id="U7QT83"/>
<reference evidence="2 3" key="1">
    <citation type="submission" date="2013-10" db="EMBL/GenBank/DDBJ databases">
        <title>Whole Genome Shotgun Sequence of Photorhabdus temperata J3.</title>
        <authorList>
            <person name="Park G.-S."/>
            <person name="Hong S.-J."/>
            <person name="Shin J.-H."/>
        </authorList>
    </citation>
    <scope>NUCLEOTIDE SEQUENCE [LARGE SCALE GENOMIC DNA]</scope>
    <source>
        <strain evidence="2 3">J3</strain>
    </source>
</reference>
<gene>
    <name evidence="2" type="ORF">O185_24665</name>
</gene>